<evidence type="ECO:0000313" key="4">
    <source>
        <dbReference type="Proteomes" id="UP001384579"/>
    </source>
</evidence>
<keyword evidence="1" id="KW-0812">Transmembrane</keyword>
<dbReference type="Pfam" id="PF01569">
    <property type="entry name" value="PAP2"/>
    <property type="match status" value="1"/>
</dbReference>
<keyword evidence="1" id="KW-0472">Membrane</keyword>
<feature type="transmembrane region" description="Helical" evidence="1">
    <location>
        <begin position="94"/>
        <end position="111"/>
    </location>
</feature>
<feature type="transmembrane region" description="Helical" evidence="1">
    <location>
        <begin position="190"/>
        <end position="211"/>
    </location>
</feature>
<organism evidence="3 4">
    <name type="scientific">Microcoleus anatoxicus PTRS2</name>
    <dbReference type="NCBI Taxonomy" id="2705321"/>
    <lineage>
        <taxon>Bacteria</taxon>
        <taxon>Bacillati</taxon>
        <taxon>Cyanobacteriota</taxon>
        <taxon>Cyanophyceae</taxon>
        <taxon>Oscillatoriophycideae</taxon>
        <taxon>Oscillatoriales</taxon>
        <taxon>Microcoleaceae</taxon>
        <taxon>Microcoleus</taxon>
        <taxon>Microcoleus anatoxicus</taxon>
    </lineage>
</organism>
<feature type="transmembrane region" description="Helical" evidence="1">
    <location>
        <begin position="131"/>
        <end position="153"/>
    </location>
</feature>
<dbReference type="PANTHER" id="PTHR14969:SF13">
    <property type="entry name" value="AT30094P"/>
    <property type="match status" value="1"/>
</dbReference>
<evidence type="ECO:0000259" key="2">
    <source>
        <dbReference type="SMART" id="SM00014"/>
    </source>
</evidence>
<dbReference type="Proteomes" id="UP001384579">
    <property type="component" value="Unassembled WGS sequence"/>
</dbReference>
<dbReference type="InterPro" id="IPR036938">
    <property type="entry name" value="PAP2/HPO_sf"/>
</dbReference>
<dbReference type="InterPro" id="IPR000326">
    <property type="entry name" value="PAP2/HPO"/>
</dbReference>
<dbReference type="CDD" id="cd03392">
    <property type="entry name" value="PAP2_like_2"/>
    <property type="match status" value="1"/>
</dbReference>
<proteinExistence type="predicted"/>
<dbReference type="EMBL" id="JBBLXS010000164">
    <property type="protein sequence ID" value="MEK0185932.1"/>
    <property type="molecule type" value="Genomic_DNA"/>
</dbReference>
<accession>A0ABU8YNI5</accession>
<feature type="transmembrane region" description="Helical" evidence="1">
    <location>
        <begin position="61"/>
        <end position="87"/>
    </location>
</feature>
<dbReference type="SUPFAM" id="SSF48317">
    <property type="entry name" value="Acid phosphatase/Vanadium-dependent haloperoxidase"/>
    <property type="match status" value="1"/>
</dbReference>
<comment type="caution">
    <text evidence="3">The sequence shown here is derived from an EMBL/GenBank/DDBJ whole genome shotgun (WGS) entry which is preliminary data.</text>
</comment>
<keyword evidence="4" id="KW-1185">Reference proteome</keyword>
<feature type="transmembrane region" description="Helical" evidence="1">
    <location>
        <begin position="162"/>
        <end position="184"/>
    </location>
</feature>
<protein>
    <submittedName>
        <fullName evidence="3">Phosphatase PAP2 family protein</fullName>
    </submittedName>
</protein>
<sequence length="232" mass="26093">MRSRIRSLISIIRLAGLAIATLALWGFATLAKEVLEQETYAFDTSILLTLRELHTPLRDRIMIGFTFLGEPNLLLALCVSLVIILWTIQHRSEATTIAMAGAGAVGLNLLLKKVFARARPQLWERAVDVRFYSFPSGHAMVSMVIYGLLGYFLGSRFPKQRWWIYILTILLVAVIGLSRLYLGVHWPTDIIAGYTAGLVWLIACIMSLEVWKQSRSSFPASTEEFFDPNSSQ</sequence>
<dbReference type="PANTHER" id="PTHR14969">
    <property type="entry name" value="SPHINGOSINE-1-PHOSPHATE PHOSPHOHYDROLASE"/>
    <property type="match status" value="1"/>
</dbReference>
<reference evidence="3 4" key="1">
    <citation type="journal article" date="2020" name="Harmful Algae">
        <title>Molecular and morphological characterization of a novel dihydroanatoxin-a producing Microcoleus species (cyanobacteria) from the Russian River, California, USA.</title>
        <authorList>
            <person name="Conklin K.Y."/>
            <person name="Stancheva R."/>
            <person name="Otten T.G."/>
            <person name="Fadness R."/>
            <person name="Boyer G.L."/>
            <person name="Read B."/>
            <person name="Zhang X."/>
            <person name="Sheath R.G."/>
        </authorList>
    </citation>
    <scope>NUCLEOTIDE SEQUENCE [LARGE SCALE GENOMIC DNA]</scope>
    <source>
        <strain evidence="3 4">PTRS2</strain>
    </source>
</reference>
<feature type="domain" description="Phosphatidic acid phosphatase type 2/haloperoxidase" evidence="2">
    <location>
        <begin position="97"/>
        <end position="205"/>
    </location>
</feature>
<dbReference type="SMART" id="SM00014">
    <property type="entry name" value="acidPPc"/>
    <property type="match status" value="1"/>
</dbReference>
<dbReference type="Gene3D" id="1.20.144.10">
    <property type="entry name" value="Phosphatidic acid phosphatase type 2/haloperoxidase"/>
    <property type="match status" value="1"/>
</dbReference>
<evidence type="ECO:0000313" key="3">
    <source>
        <dbReference type="EMBL" id="MEK0185932.1"/>
    </source>
</evidence>
<gene>
    <name evidence="3" type="ORF">WMG39_13910</name>
</gene>
<evidence type="ECO:0000256" key="1">
    <source>
        <dbReference type="SAM" id="Phobius"/>
    </source>
</evidence>
<name>A0ABU8YNI5_9CYAN</name>
<dbReference type="RefSeq" id="WP_340525042.1">
    <property type="nucleotide sequence ID" value="NZ_JBBLXS010000164.1"/>
</dbReference>
<keyword evidence="1" id="KW-1133">Transmembrane helix</keyword>